<proteinExistence type="predicted"/>
<dbReference type="RefSeq" id="WP_091474397.1">
    <property type="nucleotide sequence ID" value="NZ_FOIT01000002.1"/>
</dbReference>
<organism evidence="1 2">
    <name type="scientific">Aliicoccus persicus</name>
    <dbReference type="NCBI Taxonomy" id="930138"/>
    <lineage>
        <taxon>Bacteria</taxon>
        <taxon>Bacillati</taxon>
        <taxon>Bacillota</taxon>
        <taxon>Bacilli</taxon>
        <taxon>Bacillales</taxon>
        <taxon>Staphylococcaceae</taxon>
        <taxon>Aliicoccus</taxon>
    </lineage>
</organism>
<dbReference type="Proteomes" id="UP000243605">
    <property type="component" value="Unassembled WGS sequence"/>
</dbReference>
<dbReference type="InterPro" id="IPR011993">
    <property type="entry name" value="PH-like_dom_sf"/>
</dbReference>
<dbReference type="Gene3D" id="2.30.29.30">
    <property type="entry name" value="Pleckstrin-homology domain (PH domain)/Phosphotyrosine-binding domain (PTB)"/>
    <property type="match status" value="1"/>
</dbReference>
<evidence type="ECO:0000313" key="2">
    <source>
        <dbReference type="Proteomes" id="UP000243605"/>
    </source>
</evidence>
<dbReference type="OrthoDB" id="2085436at2"/>
<dbReference type="EMBL" id="FOIT01000002">
    <property type="protein sequence ID" value="SEV94812.1"/>
    <property type="molecule type" value="Genomic_DNA"/>
</dbReference>
<gene>
    <name evidence="1" type="ORF">SAMN05192557_0946</name>
</gene>
<protein>
    <recommendedName>
        <fullName evidence="3">GRAM domain-containing protein</fullName>
    </recommendedName>
</protein>
<name>A0A662Z613_9STAP</name>
<evidence type="ECO:0008006" key="3">
    <source>
        <dbReference type="Google" id="ProtNLM"/>
    </source>
</evidence>
<accession>A0A662Z613</accession>
<dbReference type="AlphaFoldDB" id="A0A662Z613"/>
<reference evidence="1 2" key="1">
    <citation type="submission" date="2016-10" db="EMBL/GenBank/DDBJ databases">
        <authorList>
            <person name="Varghese N."/>
            <person name="Submissions S."/>
        </authorList>
    </citation>
    <scope>NUCLEOTIDE SEQUENCE [LARGE SCALE GENOMIC DNA]</scope>
    <source>
        <strain evidence="1 2">IBRC-M10081</strain>
    </source>
</reference>
<keyword evidence="2" id="KW-1185">Reference proteome</keyword>
<evidence type="ECO:0000313" key="1">
    <source>
        <dbReference type="EMBL" id="SEV94812.1"/>
    </source>
</evidence>
<sequence length="106" mass="12335">MDLTQYGKPLHRGSANVWKRGEPVRGKLYLLEQALIHQQEGHHLRSDTFIIELKDVESVSFKNFLGFIPNGLLIKTMDGEAHSLVVNRRKNWKEKIDTQRQTLKQL</sequence>